<dbReference type="GO" id="GO:0007019">
    <property type="term" value="P:microtubule depolymerization"/>
    <property type="evidence" value="ECO:0007669"/>
    <property type="project" value="TreeGrafter"/>
</dbReference>
<keyword evidence="4 13" id="KW-0493">Microtubule</keyword>
<organism evidence="17 18">
    <name type="scientific">Poecilia formosa</name>
    <name type="common">Amazon molly</name>
    <name type="synonym">Limia formosa</name>
    <dbReference type="NCBI Taxonomy" id="48698"/>
    <lineage>
        <taxon>Eukaryota</taxon>
        <taxon>Metazoa</taxon>
        <taxon>Chordata</taxon>
        <taxon>Craniata</taxon>
        <taxon>Vertebrata</taxon>
        <taxon>Euteleostomi</taxon>
        <taxon>Actinopterygii</taxon>
        <taxon>Neopterygii</taxon>
        <taxon>Teleostei</taxon>
        <taxon>Neoteleostei</taxon>
        <taxon>Acanthomorphata</taxon>
        <taxon>Ovalentaria</taxon>
        <taxon>Atherinomorphae</taxon>
        <taxon>Cyprinodontiformes</taxon>
        <taxon>Poeciliidae</taxon>
        <taxon>Poeciliinae</taxon>
        <taxon>Poecilia</taxon>
    </lineage>
</organism>
<dbReference type="GO" id="GO:0008017">
    <property type="term" value="F:microtubule binding"/>
    <property type="evidence" value="ECO:0007669"/>
    <property type="project" value="InterPro"/>
</dbReference>
<accession>A0A096LYP6</accession>
<evidence type="ECO:0000256" key="1">
    <source>
        <dbReference type="ARBA" id="ARBA00004245"/>
    </source>
</evidence>
<dbReference type="InterPro" id="IPR001752">
    <property type="entry name" value="Kinesin_motor_dom"/>
</dbReference>
<feature type="binding site" evidence="12">
    <location>
        <begin position="316"/>
        <end position="323"/>
    </location>
    <ligand>
        <name>ATP</name>
        <dbReference type="ChEBI" id="CHEBI:30616"/>
    </ligand>
</feature>
<evidence type="ECO:0000256" key="11">
    <source>
        <dbReference type="ARBA" id="ARBA00023306"/>
    </source>
</evidence>
<evidence type="ECO:0000256" key="8">
    <source>
        <dbReference type="ARBA" id="ARBA00023054"/>
    </source>
</evidence>
<evidence type="ECO:0000256" key="9">
    <source>
        <dbReference type="ARBA" id="ARBA00023175"/>
    </source>
</evidence>
<dbReference type="PANTHER" id="PTHR47971">
    <property type="entry name" value="KINESIN-RELATED PROTEIN 6"/>
    <property type="match status" value="1"/>
</dbReference>
<dbReference type="Pfam" id="PF00225">
    <property type="entry name" value="Kinesin"/>
    <property type="match status" value="1"/>
</dbReference>
<dbReference type="SUPFAM" id="SSF52540">
    <property type="entry name" value="P-loop containing nucleoside triphosphate hydrolases"/>
    <property type="match status" value="1"/>
</dbReference>
<keyword evidence="6" id="KW-0498">Mitosis</keyword>
<dbReference type="PROSITE" id="PS50067">
    <property type="entry name" value="KINESIN_MOTOR_2"/>
    <property type="match status" value="1"/>
</dbReference>
<feature type="region of interest" description="Disordered" evidence="15">
    <location>
        <begin position="67"/>
        <end position="131"/>
    </location>
</feature>
<dbReference type="Ensembl" id="ENSPFOT00000029184.1">
    <property type="protein sequence ID" value="ENSPFOP00000024287.1"/>
    <property type="gene ID" value="ENSPFOG00000003556.2"/>
</dbReference>
<comment type="subcellular location">
    <subcellularLocation>
        <location evidence="1">Cytoplasm</location>
        <location evidence="1">Cytoskeleton</location>
    </subcellularLocation>
</comment>
<evidence type="ECO:0000256" key="2">
    <source>
        <dbReference type="ARBA" id="ARBA00022490"/>
    </source>
</evidence>
<evidence type="ECO:0000256" key="5">
    <source>
        <dbReference type="ARBA" id="ARBA00022741"/>
    </source>
</evidence>
<dbReference type="GO" id="GO:0051301">
    <property type="term" value="P:cell division"/>
    <property type="evidence" value="ECO:0007669"/>
    <property type="project" value="UniProtKB-KW"/>
</dbReference>
<dbReference type="InterPro" id="IPR054473">
    <property type="entry name" value="KIF2A-like_N"/>
</dbReference>
<dbReference type="GeneTree" id="ENSGT00940000155570"/>
<dbReference type="InterPro" id="IPR027640">
    <property type="entry name" value="Kinesin-like_fam"/>
</dbReference>
<keyword evidence="8 14" id="KW-0175">Coiled coil</keyword>
<dbReference type="OMA" id="IYATQLE"/>
<reference evidence="17" key="3">
    <citation type="submission" date="2025-09" db="UniProtKB">
        <authorList>
            <consortium name="Ensembl"/>
        </authorList>
    </citation>
    <scope>IDENTIFICATION</scope>
</reference>
<evidence type="ECO:0000313" key="17">
    <source>
        <dbReference type="Ensembl" id="ENSPFOP00000024287.1"/>
    </source>
</evidence>
<evidence type="ECO:0000256" key="13">
    <source>
        <dbReference type="RuleBase" id="RU000394"/>
    </source>
</evidence>
<sequence>MAGIFGKIFVGIYVEIKRSDGRIHQAMVTSLHEDNESVTVEWIENGDTKGKEIDLESIFALNPDVVPDEEIPQSPEAPLPPSSITKASKVPKTRRITAIPKPENAPRENRAAAVGTTRARPSQHSQASAKDASAAKIMSDINMSKALLLCDLSFPARRKSNCVKEVEKLQEQREKRRLQQQELREKRAQEVDVNLPNYEIMCMIRDFRASLDYRPLTSNDAIEEHRICVCVRARPLNKKELSVKDLDVITIPSKDVVMVHEPKQKVDLTRFLENQTFRFDYAFDKSSTNEMVYRFTAQPLVETIFERGMATCFAYGQTGSGKTHTMGGDFSGKNQDCSKGIYALSARDVFLMLKKPVYKKLDLQVFATFFEIYSGKVFDLLNRKAKLRVLEDGKQQVQVVGLQEREVKCTEDVLKLIEMGNSCRTSGQTSANAHSSRSHAVFQIILRRRGKMHGKFSLIDLAGNERGADTSSADRQTRLEGAEINKSLLALKECIRALGRNKPHTPFRASKLTQVLRDSFIGENSRTCMIATISPGMASCENTLNTLRYANRVKEFGISPSDIPFSQGGGGGGRSELSPTYEYDRKTLSLTLKMKQLVVDPAAALDCHQEGHITQLEVLEAQWGVGSSPQRDDLKLLCEQNEEEVSPQLFTFHEVVSQLVEMEEQVLEDHRAVFQESIRWLEDEKVLLEMTEEVDYDVESYATQLEQILDQKIDILTELRDKVKSFRCALQEEEQASKQITPKRPRAL</sequence>
<name>A0A096LYP6_POEFO</name>
<evidence type="ECO:0000256" key="3">
    <source>
        <dbReference type="ARBA" id="ARBA00022618"/>
    </source>
</evidence>
<evidence type="ECO:0000256" key="4">
    <source>
        <dbReference type="ARBA" id="ARBA00022701"/>
    </source>
</evidence>
<keyword evidence="7 12" id="KW-0067">ATP-binding</keyword>
<evidence type="ECO:0000256" key="7">
    <source>
        <dbReference type="ARBA" id="ARBA00022840"/>
    </source>
</evidence>
<dbReference type="PANTHER" id="PTHR47971:SF8">
    <property type="entry name" value="KINESIN-LIKE PROTEIN"/>
    <property type="match status" value="1"/>
</dbReference>
<reference evidence="18" key="1">
    <citation type="submission" date="2013-10" db="EMBL/GenBank/DDBJ databases">
        <authorList>
            <person name="Schartl M."/>
            <person name="Warren W."/>
        </authorList>
    </citation>
    <scope>NUCLEOTIDE SEQUENCE [LARGE SCALE GENOMIC DNA]</scope>
    <source>
        <strain evidence="18">female</strain>
    </source>
</reference>
<evidence type="ECO:0000259" key="16">
    <source>
        <dbReference type="PROSITE" id="PS50067"/>
    </source>
</evidence>
<keyword evidence="11" id="KW-0131">Cell cycle</keyword>
<dbReference type="GO" id="GO:0007018">
    <property type="term" value="P:microtubule-based movement"/>
    <property type="evidence" value="ECO:0007669"/>
    <property type="project" value="InterPro"/>
</dbReference>
<reference evidence="17" key="2">
    <citation type="submission" date="2025-08" db="UniProtKB">
        <authorList>
            <consortium name="Ensembl"/>
        </authorList>
    </citation>
    <scope>IDENTIFICATION</scope>
</reference>
<dbReference type="FunFam" id="3.40.850.10:FF:000006">
    <property type="entry name" value="Kinesin-like protein"/>
    <property type="match status" value="1"/>
</dbReference>
<proteinExistence type="inferred from homology"/>
<dbReference type="InterPro" id="IPR036961">
    <property type="entry name" value="Kinesin_motor_dom_sf"/>
</dbReference>
<keyword evidence="10" id="KW-0206">Cytoskeleton</keyword>
<dbReference type="CDD" id="cd01367">
    <property type="entry name" value="KISc_KIF2_like"/>
    <property type="match status" value="1"/>
</dbReference>
<dbReference type="GO" id="GO:0005524">
    <property type="term" value="F:ATP binding"/>
    <property type="evidence" value="ECO:0007669"/>
    <property type="project" value="UniProtKB-UniRule"/>
</dbReference>
<evidence type="ECO:0000256" key="12">
    <source>
        <dbReference type="PROSITE-ProRule" id="PRU00283"/>
    </source>
</evidence>
<feature type="coiled-coil region" evidence="14">
    <location>
        <begin position="702"/>
        <end position="736"/>
    </location>
</feature>
<protein>
    <recommendedName>
        <fullName evidence="13">Kinesin-like protein</fullName>
    </recommendedName>
</protein>
<keyword evidence="3" id="KW-0132">Cell division</keyword>
<evidence type="ECO:0000256" key="6">
    <source>
        <dbReference type="ARBA" id="ARBA00022776"/>
    </source>
</evidence>
<evidence type="ECO:0000313" key="18">
    <source>
        <dbReference type="Proteomes" id="UP000028760"/>
    </source>
</evidence>
<evidence type="ECO:0000256" key="15">
    <source>
        <dbReference type="SAM" id="MobiDB-lite"/>
    </source>
</evidence>
<feature type="domain" description="Kinesin motor" evidence="16">
    <location>
        <begin position="226"/>
        <end position="556"/>
    </location>
</feature>
<dbReference type="SMART" id="SM00129">
    <property type="entry name" value="KISc"/>
    <property type="match status" value="1"/>
</dbReference>
<evidence type="ECO:0000256" key="14">
    <source>
        <dbReference type="SAM" id="Coils"/>
    </source>
</evidence>
<dbReference type="GO" id="GO:0003777">
    <property type="term" value="F:microtubule motor activity"/>
    <property type="evidence" value="ECO:0007669"/>
    <property type="project" value="InterPro"/>
</dbReference>
<dbReference type="PROSITE" id="PS00411">
    <property type="entry name" value="KINESIN_MOTOR_1"/>
    <property type="match status" value="1"/>
</dbReference>
<dbReference type="Pfam" id="PF22923">
    <property type="entry name" value="KIF2A-like_1st"/>
    <property type="match status" value="1"/>
</dbReference>
<keyword evidence="9 12" id="KW-0505">Motor protein</keyword>
<dbReference type="Proteomes" id="UP000028760">
    <property type="component" value="Unassembled WGS sequence"/>
</dbReference>
<dbReference type="PRINTS" id="PR00380">
    <property type="entry name" value="KINESINHEAVY"/>
</dbReference>
<dbReference type="InterPro" id="IPR027417">
    <property type="entry name" value="P-loop_NTPase"/>
</dbReference>
<dbReference type="EMBL" id="AYCK01013850">
    <property type="status" value="NOT_ANNOTATED_CDS"/>
    <property type="molecule type" value="Genomic_DNA"/>
</dbReference>
<keyword evidence="18" id="KW-1185">Reference proteome</keyword>
<comment type="similarity">
    <text evidence="12 13">Belongs to the TRAFAC class myosin-kinesin ATPase superfamily. Kinesin family.</text>
</comment>
<dbReference type="InterPro" id="IPR019821">
    <property type="entry name" value="Kinesin_motor_CS"/>
</dbReference>
<dbReference type="GO" id="GO:0005874">
    <property type="term" value="C:microtubule"/>
    <property type="evidence" value="ECO:0007669"/>
    <property type="project" value="UniProtKB-KW"/>
</dbReference>
<dbReference type="EMBL" id="AYCK01013849">
    <property type="status" value="NOT_ANNOTATED_CDS"/>
    <property type="molecule type" value="Genomic_DNA"/>
</dbReference>
<dbReference type="AlphaFoldDB" id="A0A096LYP6"/>
<keyword evidence="5 12" id="KW-0547">Nucleotide-binding</keyword>
<keyword evidence="2" id="KW-0963">Cytoplasm</keyword>
<feature type="compositionally biased region" description="Low complexity" evidence="15">
    <location>
        <begin position="122"/>
        <end position="131"/>
    </location>
</feature>
<evidence type="ECO:0000256" key="10">
    <source>
        <dbReference type="ARBA" id="ARBA00023212"/>
    </source>
</evidence>
<dbReference type="Gene3D" id="3.40.850.10">
    <property type="entry name" value="Kinesin motor domain"/>
    <property type="match status" value="1"/>
</dbReference>